<dbReference type="AlphaFoldDB" id="A0A498LZL2"/>
<gene>
    <name evidence="2" type="ORF">ROHU_010180</name>
</gene>
<sequence length="106" mass="11210">MQIHMIYLSRFKSASLTPKSTPAAKAANRSSKSPNSSRLTPPLSRTRSAPCELRAAAAGLQQAWAAPQFSPHSLSSRFGSAFHRGSPGLSAIGNRASRSLASVFRG</sequence>
<evidence type="ECO:0000313" key="3">
    <source>
        <dbReference type="Proteomes" id="UP000290572"/>
    </source>
</evidence>
<feature type="compositionally biased region" description="Polar residues" evidence="1">
    <location>
        <begin position="28"/>
        <end position="47"/>
    </location>
</feature>
<proteinExistence type="predicted"/>
<feature type="region of interest" description="Disordered" evidence="1">
    <location>
        <begin position="17"/>
        <end position="48"/>
    </location>
</feature>
<evidence type="ECO:0000313" key="2">
    <source>
        <dbReference type="EMBL" id="RXN12254.1"/>
    </source>
</evidence>
<organism evidence="2 3">
    <name type="scientific">Labeo rohita</name>
    <name type="common">Indian major carp</name>
    <name type="synonym">Cyprinus rohita</name>
    <dbReference type="NCBI Taxonomy" id="84645"/>
    <lineage>
        <taxon>Eukaryota</taxon>
        <taxon>Metazoa</taxon>
        <taxon>Chordata</taxon>
        <taxon>Craniata</taxon>
        <taxon>Vertebrata</taxon>
        <taxon>Euteleostomi</taxon>
        <taxon>Actinopterygii</taxon>
        <taxon>Neopterygii</taxon>
        <taxon>Teleostei</taxon>
        <taxon>Ostariophysi</taxon>
        <taxon>Cypriniformes</taxon>
        <taxon>Cyprinidae</taxon>
        <taxon>Labeoninae</taxon>
        <taxon>Labeonini</taxon>
        <taxon>Labeo</taxon>
    </lineage>
</organism>
<keyword evidence="3" id="KW-1185">Reference proteome</keyword>
<protein>
    <submittedName>
        <fullName evidence="2">Uncharacterized protein</fullName>
    </submittedName>
</protein>
<name>A0A498LZL2_LABRO</name>
<comment type="caution">
    <text evidence="2">The sequence shown here is derived from an EMBL/GenBank/DDBJ whole genome shotgun (WGS) entry which is preliminary data.</text>
</comment>
<dbReference type="Proteomes" id="UP000290572">
    <property type="component" value="Unassembled WGS sequence"/>
</dbReference>
<dbReference type="EMBL" id="QBIY01013073">
    <property type="protein sequence ID" value="RXN12254.1"/>
    <property type="molecule type" value="Genomic_DNA"/>
</dbReference>
<reference evidence="2 3" key="1">
    <citation type="submission" date="2018-03" db="EMBL/GenBank/DDBJ databases">
        <title>Draft genome sequence of Rohu Carp (Labeo rohita).</title>
        <authorList>
            <person name="Das P."/>
            <person name="Kushwaha B."/>
            <person name="Joshi C.G."/>
            <person name="Kumar D."/>
            <person name="Nagpure N.S."/>
            <person name="Sahoo L."/>
            <person name="Das S.P."/>
            <person name="Bit A."/>
            <person name="Patnaik S."/>
            <person name="Meher P.K."/>
            <person name="Jayasankar P."/>
            <person name="Koringa P.G."/>
            <person name="Patel N.V."/>
            <person name="Hinsu A.T."/>
            <person name="Kumar R."/>
            <person name="Pandey M."/>
            <person name="Agarwal S."/>
            <person name="Srivastava S."/>
            <person name="Singh M."/>
            <person name="Iquebal M.A."/>
            <person name="Jaiswal S."/>
            <person name="Angadi U.B."/>
            <person name="Kumar N."/>
            <person name="Raza M."/>
            <person name="Shah T.M."/>
            <person name="Rai A."/>
            <person name="Jena J.K."/>
        </authorList>
    </citation>
    <scope>NUCLEOTIDE SEQUENCE [LARGE SCALE GENOMIC DNA]</scope>
    <source>
        <strain evidence="2">DASCIFA01</strain>
        <tissue evidence="2">Testis</tissue>
    </source>
</reference>
<evidence type="ECO:0000256" key="1">
    <source>
        <dbReference type="SAM" id="MobiDB-lite"/>
    </source>
</evidence>
<accession>A0A498LZL2</accession>